<dbReference type="SUPFAM" id="SSF52374">
    <property type="entry name" value="Nucleotidylyl transferase"/>
    <property type="match status" value="1"/>
</dbReference>
<dbReference type="InterPro" id="IPR014729">
    <property type="entry name" value="Rossmann-like_a/b/a_fold"/>
</dbReference>
<evidence type="ECO:0000313" key="7">
    <source>
        <dbReference type="EMBL" id="KAK7388553.1"/>
    </source>
</evidence>
<keyword evidence="5" id="KW-0030">Aminoacyl-tRNA synthetase</keyword>
<dbReference type="GO" id="GO:0005524">
    <property type="term" value="F:ATP binding"/>
    <property type="evidence" value="ECO:0007669"/>
    <property type="project" value="UniProtKB-KW"/>
</dbReference>
<accession>A0AAN9S3E9</accession>
<keyword evidence="3" id="KW-0067">ATP-binding</keyword>
<dbReference type="AlphaFoldDB" id="A0AAN9S3E9"/>
<comment type="caution">
    <text evidence="7">The sequence shown here is derived from an EMBL/GenBank/DDBJ whole genome shotgun (WGS) entry which is preliminary data.</text>
</comment>
<dbReference type="Proteomes" id="UP001386955">
    <property type="component" value="Unassembled WGS sequence"/>
</dbReference>
<dbReference type="InterPro" id="IPR015413">
    <property type="entry name" value="Methionyl/Leucyl_tRNA_Synth"/>
</dbReference>
<name>A0AAN9S3E9_PSOTE</name>
<evidence type="ECO:0000259" key="6">
    <source>
        <dbReference type="Pfam" id="PF09334"/>
    </source>
</evidence>
<evidence type="ECO:0000256" key="1">
    <source>
        <dbReference type="ARBA" id="ARBA00022598"/>
    </source>
</evidence>
<protein>
    <recommendedName>
        <fullName evidence="6">Methionyl/Leucyl tRNA synthetase domain-containing protein</fullName>
    </recommendedName>
</protein>
<dbReference type="PANTHER" id="PTHR45765:SF1">
    <property type="entry name" value="METHIONINE--TRNA LIGASE, CYTOPLASMIC"/>
    <property type="match status" value="1"/>
</dbReference>
<dbReference type="Gene3D" id="3.40.50.620">
    <property type="entry name" value="HUPs"/>
    <property type="match status" value="1"/>
</dbReference>
<dbReference type="PRINTS" id="PR01041">
    <property type="entry name" value="TRNASYNTHMET"/>
</dbReference>
<dbReference type="GO" id="GO:0005829">
    <property type="term" value="C:cytosol"/>
    <property type="evidence" value="ECO:0007669"/>
    <property type="project" value="TreeGrafter"/>
</dbReference>
<dbReference type="GO" id="GO:0006431">
    <property type="term" value="P:methionyl-tRNA aminoacylation"/>
    <property type="evidence" value="ECO:0007669"/>
    <property type="project" value="InterPro"/>
</dbReference>
<dbReference type="GO" id="GO:0017101">
    <property type="term" value="C:aminoacyl-tRNA synthetase multienzyme complex"/>
    <property type="evidence" value="ECO:0007669"/>
    <property type="project" value="TreeGrafter"/>
</dbReference>
<evidence type="ECO:0000256" key="2">
    <source>
        <dbReference type="ARBA" id="ARBA00022741"/>
    </source>
</evidence>
<feature type="domain" description="Methionyl/Leucyl tRNA synthetase" evidence="6">
    <location>
        <begin position="12"/>
        <end position="100"/>
    </location>
</feature>
<dbReference type="InterPro" id="IPR023458">
    <property type="entry name" value="Met-tRNA_ligase_1"/>
</dbReference>
<keyword evidence="8" id="KW-1185">Reference proteome</keyword>
<dbReference type="EMBL" id="JAYMYS010000006">
    <property type="protein sequence ID" value="KAK7388553.1"/>
    <property type="molecule type" value="Genomic_DNA"/>
</dbReference>
<evidence type="ECO:0000313" key="8">
    <source>
        <dbReference type="Proteomes" id="UP001386955"/>
    </source>
</evidence>
<organism evidence="7 8">
    <name type="scientific">Psophocarpus tetragonolobus</name>
    <name type="common">Winged bean</name>
    <name type="synonym">Dolichos tetragonolobus</name>
    <dbReference type="NCBI Taxonomy" id="3891"/>
    <lineage>
        <taxon>Eukaryota</taxon>
        <taxon>Viridiplantae</taxon>
        <taxon>Streptophyta</taxon>
        <taxon>Embryophyta</taxon>
        <taxon>Tracheophyta</taxon>
        <taxon>Spermatophyta</taxon>
        <taxon>Magnoliopsida</taxon>
        <taxon>eudicotyledons</taxon>
        <taxon>Gunneridae</taxon>
        <taxon>Pentapetalae</taxon>
        <taxon>rosids</taxon>
        <taxon>fabids</taxon>
        <taxon>Fabales</taxon>
        <taxon>Fabaceae</taxon>
        <taxon>Papilionoideae</taxon>
        <taxon>50 kb inversion clade</taxon>
        <taxon>NPAAA clade</taxon>
        <taxon>indigoferoid/millettioid clade</taxon>
        <taxon>Phaseoleae</taxon>
        <taxon>Psophocarpus</taxon>
    </lineage>
</organism>
<keyword evidence="1" id="KW-0436">Ligase</keyword>
<evidence type="ECO:0000256" key="3">
    <source>
        <dbReference type="ARBA" id="ARBA00022840"/>
    </source>
</evidence>
<dbReference type="Pfam" id="PF09334">
    <property type="entry name" value="tRNA-synt_1g"/>
    <property type="match status" value="1"/>
</dbReference>
<reference evidence="7 8" key="1">
    <citation type="submission" date="2024-01" db="EMBL/GenBank/DDBJ databases">
        <title>The genomes of 5 underutilized Papilionoideae crops provide insights into root nodulation and disease resistanc.</title>
        <authorList>
            <person name="Jiang F."/>
        </authorList>
    </citation>
    <scope>NUCLEOTIDE SEQUENCE [LARGE SCALE GENOMIC DNA]</scope>
    <source>
        <strain evidence="7">DUOXIRENSHENG_FW03</strain>
        <tissue evidence="7">Leaves</tissue>
    </source>
</reference>
<keyword evidence="4" id="KW-0648">Protein biosynthesis</keyword>
<dbReference type="InterPro" id="IPR033911">
    <property type="entry name" value="MetRS_core"/>
</dbReference>
<proteinExistence type="predicted"/>
<sequence>MSKLPVKGKRHIFIASALLYMNNVPHLGNIIGCMLSVDVFAHYCHLCSYNVIYIYDTDEYRTVIETKAMEENCSPKQICDKYHVIHKEVYNWFNISFDEFR</sequence>
<dbReference type="PANTHER" id="PTHR45765">
    <property type="entry name" value="METHIONINE--TRNA LIGASE"/>
    <property type="match status" value="1"/>
</dbReference>
<gene>
    <name evidence="7" type="ORF">VNO78_23372</name>
</gene>
<evidence type="ECO:0000256" key="4">
    <source>
        <dbReference type="ARBA" id="ARBA00022917"/>
    </source>
</evidence>
<evidence type="ECO:0000256" key="5">
    <source>
        <dbReference type="ARBA" id="ARBA00023146"/>
    </source>
</evidence>
<dbReference type="GO" id="GO:0004825">
    <property type="term" value="F:methionine-tRNA ligase activity"/>
    <property type="evidence" value="ECO:0007669"/>
    <property type="project" value="InterPro"/>
</dbReference>
<keyword evidence="2" id="KW-0547">Nucleotide-binding</keyword>